<protein>
    <submittedName>
        <fullName evidence="2">Uncharacterized protein</fullName>
    </submittedName>
</protein>
<feature type="signal peptide" evidence="1">
    <location>
        <begin position="1"/>
        <end position="23"/>
    </location>
</feature>
<feature type="chain" id="PRO_5045536149" evidence="1">
    <location>
        <begin position="24"/>
        <end position="103"/>
    </location>
</feature>
<reference evidence="3" key="1">
    <citation type="journal article" date="2019" name="Int. J. Syst. Evol. Microbiol.">
        <title>The Global Catalogue of Microorganisms (GCM) 10K type strain sequencing project: providing services to taxonomists for standard genome sequencing and annotation.</title>
        <authorList>
            <consortium name="The Broad Institute Genomics Platform"/>
            <consortium name="The Broad Institute Genome Sequencing Center for Infectious Disease"/>
            <person name="Wu L."/>
            <person name="Ma J."/>
        </authorList>
    </citation>
    <scope>NUCLEOTIDE SEQUENCE [LARGE SCALE GENOMIC DNA]</scope>
    <source>
        <strain evidence="3">CGMCC 1.12750</strain>
    </source>
</reference>
<gene>
    <name evidence="2" type="ORF">ACFQXB_10015</name>
</gene>
<dbReference type="Proteomes" id="UP001596516">
    <property type="component" value="Unassembled WGS sequence"/>
</dbReference>
<proteinExistence type="predicted"/>
<dbReference type="EMBL" id="JBHTFQ010000005">
    <property type="protein sequence ID" value="MFC7704530.1"/>
    <property type="molecule type" value="Genomic_DNA"/>
</dbReference>
<evidence type="ECO:0000313" key="3">
    <source>
        <dbReference type="Proteomes" id="UP001596516"/>
    </source>
</evidence>
<keyword evidence="3" id="KW-1185">Reference proteome</keyword>
<accession>A0ABW2ULV9</accession>
<comment type="caution">
    <text evidence="2">The sequence shown here is derived from an EMBL/GenBank/DDBJ whole genome shotgun (WGS) entry which is preliminary data.</text>
</comment>
<evidence type="ECO:0000313" key="2">
    <source>
        <dbReference type="EMBL" id="MFC7704530.1"/>
    </source>
</evidence>
<name>A0ABW2ULV9_9RHOB</name>
<sequence>MKKLKLGLLTALVSAMMAAFGLAGLGLAPGDPAAGPVLVIAPPWGVGPEAVVLLAGGRVLGMGSAPFAALADAPSAGALRAAGAWAVLDPKTLSFLCGAPTDT</sequence>
<evidence type="ECO:0000256" key="1">
    <source>
        <dbReference type="SAM" id="SignalP"/>
    </source>
</evidence>
<dbReference type="RefSeq" id="WP_377402966.1">
    <property type="nucleotide sequence ID" value="NZ_JBHTFQ010000005.1"/>
</dbReference>
<organism evidence="2 3">
    <name type="scientific">Plastorhodobacter daqingensis</name>
    <dbReference type="NCBI Taxonomy" id="1387281"/>
    <lineage>
        <taxon>Bacteria</taxon>
        <taxon>Pseudomonadati</taxon>
        <taxon>Pseudomonadota</taxon>
        <taxon>Alphaproteobacteria</taxon>
        <taxon>Rhodobacterales</taxon>
        <taxon>Paracoccaceae</taxon>
        <taxon>Plastorhodobacter</taxon>
    </lineage>
</organism>
<keyword evidence="1" id="KW-0732">Signal</keyword>